<dbReference type="eggNOG" id="ENOG502SPG4">
    <property type="taxonomic scope" value="Eukaryota"/>
</dbReference>
<comment type="caution">
    <text evidence="5">The sequence shown here is derived from an EMBL/GenBank/DDBJ whole genome shotgun (WGS) entry which is preliminary data.</text>
</comment>
<name>A0A1C1CT36_9EURO</name>
<organism evidence="5 6">
    <name type="scientific">Cladophialophora carrionii</name>
    <dbReference type="NCBI Taxonomy" id="86049"/>
    <lineage>
        <taxon>Eukaryota</taxon>
        <taxon>Fungi</taxon>
        <taxon>Dikarya</taxon>
        <taxon>Ascomycota</taxon>
        <taxon>Pezizomycotina</taxon>
        <taxon>Eurotiomycetes</taxon>
        <taxon>Chaetothyriomycetidae</taxon>
        <taxon>Chaetothyriales</taxon>
        <taxon>Herpotrichiellaceae</taxon>
        <taxon>Cladophialophora</taxon>
    </lineage>
</organism>
<evidence type="ECO:0000256" key="2">
    <source>
        <dbReference type="ARBA" id="ARBA00022771"/>
    </source>
</evidence>
<dbReference type="EMBL" id="LGRB01000009">
    <property type="protein sequence ID" value="OCT51671.1"/>
    <property type="molecule type" value="Genomic_DNA"/>
</dbReference>
<evidence type="ECO:0000259" key="4">
    <source>
        <dbReference type="SMART" id="SM01328"/>
    </source>
</evidence>
<evidence type="ECO:0000256" key="3">
    <source>
        <dbReference type="ARBA" id="ARBA00022833"/>
    </source>
</evidence>
<keyword evidence="2" id="KW-0863">Zinc-finger</keyword>
<evidence type="ECO:0000313" key="5">
    <source>
        <dbReference type="EMBL" id="OCT51671.1"/>
    </source>
</evidence>
<dbReference type="SMART" id="SM01328">
    <property type="entry name" value="zf-3CxxC"/>
    <property type="match status" value="1"/>
</dbReference>
<accession>A0A1C1CT36</accession>
<keyword evidence="1" id="KW-0479">Metal-binding</keyword>
<evidence type="ECO:0000256" key="1">
    <source>
        <dbReference type="ARBA" id="ARBA00022723"/>
    </source>
</evidence>
<dbReference type="GO" id="GO:0008270">
    <property type="term" value="F:zinc ion binding"/>
    <property type="evidence" value="ECO:0007669"/>
    <property type="project" value="UniProtKB-KW"/>
</dbReference>
<dbReference type="AlphaFoldDB" id="A0A1C1CT36"/>
<evidence type="ECO:0000313" key="6">
    <source>
        <dbReference type="Proteomes" id="UP000094526"/>
    </source>
</evidence>
<dbReference type="OrthoDB" id="8121437at2759"/>
<protein>
    <recommendedName>
        <fullName evidence="4">3CxxC-type domain-containing protein</fullName>
    </recommendedName>
</protein>
<reference evidence="6" key="1">
    <citation type="submission" date="2015-07" db="EMBL/GenBank/DDBJ databases">
        <authorList>
            <person name="Teixeira M.M."/>
            <person name="Souza R.C."/>
            <person name="Almeida L.G."/>
            <person name="Vicente V.A."/>
            <person name="de Hoog S."/>
            <person name="Bocca A.L."/>
            <person name="de Almeida S.R."/>
            <person name="Vasconcelos A.T."/>
            <person name="Felipe M.S."/>
        </authorList>
    </citation>
    <scope>NUCLEOTIDE SEQUENCE [LARGE SCALE GENOMIC DNA]</scope>
    <source>
        <strain evidence="6">KSF</strain>
    </source>
</reference>
<keyword evidence="6" id="KW-1185">Reference proteome</keyword>
<dbReference type="VEuPathDB" id="FungiDB:G647_06431"/>
<dbReference type="Pfam" id="PF13695">
    <property type="entry name" value="Zn_ribbon_3CxxC"/>
    <property type="match status" value="1"/>
</dbReference>
<proteinExistence type="predicted"/>
<dbReference type="VEuPathDB" id="FungiDB:CLCR_09122"/>
<dbReference type="Proteomes" id="UP000094526">
    <property type="component" value="Unassembled WGS sequence"/>
</dbReference>
<keyword evidence="3" id="KW-0862">Zinc</keyword>
<sequence>MAHWHEVLLGCDMVSHGHLLRLALSPSSTCRKLAEIPGNQIMARKKSRKPKGETRTSFMFPSLHQAVANAVSYQMAVPWFCETDSDRGARNKWTTHVMGRFRCRNSCGTNGWSSKKVAILIRGYDLNGYNAVVFNQRCRTCDQLGTLTLDENSYVERVADRIQIWAGIQVRRGRHPTSKPTKPHERALCEGCKRGVCRQTTDGWEGDYY</sequence>
<feature type="domain" description="3CxxC-type" evidence="4">
    <location>
        <begin position="96"/>
        <end position="195"/>
    </location>
</feature>
<gene>
    <name evidence="5" type="ORF">CLCR_09122</name>
</gene>
<dbReference type="InterPro" id="IPR027377">
    <property type="entry name" value="ZAR1/RTP1-5-like_Znf-3CxxC"/>
</dbReference>